<reference evidence="2" key="1">
    <citation type="journal article" date="2019" name="Int. J. Syst. Evol. Microbiol.">
        <title>The Global Catalogue of Microorganisms (GCM) 10K type strain sequencing project: providing services to taxonomists for standard genome sequencing and annotation.</title>
        <authorList>
            <consortium name="The Broad Institute Genomics Platform"/>
            <consortium name="The Broad Institute Genome Sequencing Center for Infectious Disease"/>
            <person name="Wu L."/>
            <person name="Ma J."/>
        </authorList>
    </citation>
    <scope>NUCLEOTIDE SEQUENCE [LARGE SCALE GENOMIC DNA]</scope>
    <source>
        <strain evidence="2">JCM 19134</strain>
    </source>
</reference>
<protein>
    <submittedName>
        <fullName evidence="1">Uncharacterized protein</fullName>
    </submittedName>
</protein>
<dbReference type="EMBL" id="BAABLX010000004">
    <property type="protein sequence ID" value="GAA4932408.1"/>
    <property type="molecule type" value="Genomic_DNA"/>
</dbReference>
<evidence type="ECO:0000313" key="1">
    <source>
        <dbReference type="EMBL" id="GAA4932408.1"/>
    </source>
</evidence>
<dbReference type="RefSeq" id="WP_345416881.1">
    <property type="nucleotide sequence ID" value="NZ_AP031496.1"/>
</dbReference>
<dbReference type="Gene3D" id="3.10.180.10">
    <property type="entry name" value="2,3-Dihydroxybiphenyl 1,2-Dioxygenase, domain 1"/>
    <property type="match status" value="1"/>
</dbReference>
<dbReference type="AlphaFoldDB" id="A0AAV3TY91"/>
<name>A0AAV3TY91_9ALTE</name>
<dbReference type="InterPro" id="IPR029068">
    <property type="entry name" value="Glyas_Bleomycin-R_OHBP_Dase"/>
</dbReference>
<evidence type="ECO:0000313" key="2">
    <source>
        <dbReference type="Proteomes" id="UP001409585"/>
    </source>
</evidence>
<accession>A0AAV3TY91</accession>
<keyword evidence="2" id="KW-1185">Reference proteome</keyword>
<dbReference type="Proteomes" id="UP001409585">
    <property type="component" value="Unassembled WGS sequence"/>
</dbReference>
<comment type="caution">
    <text evidence="1">The sequence shown here is derived from an EMBL/GenBank/DDBJ whole genome shotgun (WGS) entry which is preliminary data.</text>
</comment>
<proteinExistence type="predicted"/>
<gene>
    <name evidence="1" type="ORF">GCM10025791_06180</name>
</gene>
<dbReference type="SUPFAM" id="SSF54593">
    <property type="entry name" value="Glyoxalase/Bleomycin resistance protein/Dihydroxybiphenyl dioxygenase"/>
    <property type="match status" value="1"/>
</dbReference>
<sequence>MDKALEQFHQHGAAQDCISFEVEVEVTTPRGSGKAKNKLAFVWINNLQYEIIQPVSGLVDVYKEQLPSDDSLRFHHHCVRVDDWDSFRQSVIESVYPVVLEGHSDELKYVYLDARDFLGHYIEYVWMTPNRWQQLGGK</sequence>
<organism evidence="1 2">
    <name type="scientific">Halioxenophilus aromaticivorans</name>
    <dbReference type="NCBI Taxonomy" id="1306992"/>
    <lineage>
        <taxon>Bacteria</taxon>
        <taxon>Pseudomonadati</taxon>
        <taxon>Pseudomonadota</taxon>
        <taxon>Gammaproteobacteria</taxon>
        <taxon>Alteromonadales</taxon>
        <taxon>Alteromonadaceae</taxon>
        <taxon>Halioxenophilus</taxon>
    </lineage>
</organism>